<protein>
    <recommendedName>
        <fullName evidence="1">F-box domain-containing protein</fullName>
    </recommendedName>
</protein>
<dbReference type="InterPro" id="IPR001810">
    <property type="entry name" value="F-box_dom"/>
</dbReference>
<name>A0AAD6YTB7_9AGAR</name>
<proteinExistence type="predicted"/>
<keyword evidence="3" id="KW-1185">Reference proteome</keyword>
<evidence type="ECO:0000313" key="2">
    <source>
        <dbReference type="EMBL" id="KAJ7228878.1"/>
    </source>
</evidence>
<dbReference type="InterPro" id="IPR036047">
    <property type="entry name" value="F-box-like_dom_sf"/>
</dbReference>
<dbReference type="SUPFAM" id="SSF52047">
    <property type="entry name" value="RNI-like"/>
    <property type="match status" value="1"/>
</dbReference>
<reference evidence="2" key="1">
    <citation type="submission" date="2023-03" db="EMBL/GenBank/DDBJ databases">
        <title>Massive genome expansion in bonnet fungi (Mycena s.s.) driven by repeated elements and novel gene families across ecological guilds.</title>
        <authorList>
            <consortium name="Lawrence Berkeley National Laboratory"/>
            <person name="Harder C.B."/>
            <person name="Miyauchi S."/>
            <person name="Viragh M."/>
            <person name="Kuo A."/>
            <person name="Thoen E."/>
            <person name="Andreopoulos B."/>
            <person name="Lu D."/>
            <person name="Skrede I."/>
            <person name="Drula E."/>
            <person name="Henrissat B."/>
            <person name="Morin E."/>
            <person name="Kohler A."/>
            <person name="Barry K."/>
            <person name="LaButti K."/>
            <person name="Morin E."/>
            <person name="Salamov A."/>
            <person name="Lipzen A."/>
            <person name="Mereny Z."/>
            <person name="Hegedus B."/>
            <person name="Baldrian P."/>
            <person name="Stursova M."/>
            <person name="Weitz H."/>
            <person name="Taylor A."/>
            <person name="Grigoriev I.V."/>
            <person name="Nagy L.G."/>
            <person name="Martin F."/>
            <person name="Kauserud H."/>
        </authorList>
    </citation>
    <scope>NUCLEOTIDE SEQUENCE</scope>
    <source>
        <strain evidence="2">9144</strain>
    </source>
</reference>
<dbReference type="Proteomes" id="UP001219525">
    <property type="component" value="Unassembled WGS sequence"/>
</dbReference>
<accession>A0AAD6YTB7</accession>
<feature type="domain" description="F-box" evidence="1">
    <location>
        <begin position="12"/>
        <end position="57"/>
    </location>
</feature>
<organism evidence="2 3">
    <name type="scientific">Mycena pura</name>
    <dbReference type="NCBI Taxonomy" id="153505"/>
    <lineage>
        <taxon>Eukaryota</taxon>
        <taxon>Fungi</taxon>
        <taxon>Dikarya</taxon>
        <taxon>Basidiomycota</taxon>
        <taxon>Agaricomycotina</taxon>
        <taxon>Agaricomycetes</taxon>
        <taxon>Agaricomycetidae</taxon>
        <taxon>Agaricales</taxon>
        <taxon>Marasmiineae</taxon>
        <taxon>Mycenaceae</taxon>
        <taxon>Mycena</taxon>
    </lineage>
</organism>
<gene>
    <name evidence="2" type="ORF">GGX14DRAFT_415528</name>
</gene>
<dbReference type="AlphaFoldDB" id="A0AAD6YTB7"/>
<evidence type="ECO:0000313" key="3">
    <source>
        <dbReference type="Proteomes" id="UP001219525"/>
    </source>
</evidence>
<sequence>MHVPSASPSPPPMSLAVFPFELVDAVLRFLEPKDLASVARTSASIYPVALRSLYCNLSVADSPVPAYAPPSVVRTLAARPDVAAHVRYFSVSLDDSASLSPEFSRQLASALSAMTALISLDIFIDETGSWVLPDRLVSPQLRHFASSFPFDSRVATFCGNAPALASVQLGCTGIDVPPLANACMPRLAEFTGCLSAAVALVPGRPVESVFVTSGDFTEDLVPELAKSTSLVTVLSISTNSAPVSFLQVLGQHLPHIAYLRITSTCNLPAPPTTIFYEQVAGALAFFPNLQSFELSGMSWSSYKQPDDQKRVWQSQPLNNELDPEETVDLYSNTADFDFFFS</sequence>
<dbReference type="SUPFAM" id="SSF81383">
    <property type="entry name" value="F-box domain"/>
    <property type="match status" value="1"/>
</dbReference>
<dbReference type="EMBL" id="JARJCW010000002">
    <property type="protein sequence ID" value="KAJ7228878.1"/>
    <property type="molecule type" value="Genomic_DNA"/>
</dbReference>
<evidence type="ECO:0000259" key="1">
    <source>
        <dbReference type="PROSITE" id="PS50181"/>
    </source>
</evidence>
<dbReference type="PROSITE" id="PS50181">
    <property type="entry name" value="FBOX"/>
    <property type="match status" value="1"/>
</dbReference>
<comment type="caution">
    <text evidence="2">The sequence shown here is derived from an EMBL/GenBank/DDBJ whole genome shotgun (WGS) entry which is preliminary data.</text>
</comment>